<evidence type="ECO:0000313" key="1">
    <source>
        <dbReference type="EMBL" id="MDM1551829.1"/>
    </source>
</evidence>
<reference evidence="1" key="1">
    <citation type="submission" date="2020-06" db="EMBL/GenBank/DDBJ databases">
        <authorList>
            <person name="Dong N."/>
        </authorList>
    </citation>
    <scope>NUCLEOTIDE SEQUENCE</scope>
    <source>
        <strain evidence="1">210</strain>
    </source>
</reference>
<gene>
    <name evidence="1" type="ORF">HX095_11450</name>
</gene>
<protein>
    <submittedName>
        <fullName evidence="1">Uncharacterized protein</fullName>
    </submittedName>
</protein>
<dbReference type="Proteomes" id="UP001173578">
    <property type="component" value="Unassembled WGS sequence"/>
</dbReference>
<comment type="caution">
    <text evidence="1">The sequence shown here is derived from an EMBL/GenBank/DDBJ whole genome shotgun (WGS) entry which is preliminary data.</text>
</comment>
<accession>A0AAW7DIL3</accession>
<dbReference type="EMBL" id="JACALR010000005">
    <property type="protein sequence ID" value="MDM1551829.1"/>
    <property type="molecule type" value="Genomic_DNA"/>
</dbReference>
<proteinExistence type="predicted"/>
<dbReference type="AlphaFoldDB" id="A0AAW7DIL3"/>
<evidence type="ECO:0000313" key="2">
    <source>
        <dbReference type="Proteomes" id="UP001173578"/>
    </source>
</evidence>
<name>A0AAW7DIL3_9FLAO</name>
<sequence length="89" mass="9295">MEKILLASAFTFIGTFAMANEKNIDNSVEKVDITSIEKVDGGGSLLVITRVYGCNGEFLGSTSGTVDCPSCEGANIKVVKTVQCESGPS</sequence>
<organism evidence="1 2">
    <name type="scientific">Empedobacter falsenii</name>
    <dbReference type="NCBI Taxonomy" id="343874"/>
    <lineage>
        <taxon>Bacteria</taxon>
        <taxon>Pseudomonadati</taxon>
        <taxon>Bacteroidota</taxon>
        <taxon>Flavobacteriia</taxon>
        <taxon>Flavobacteriales</taxon>
        <taxon>Weeksellaceae</taxon>
        <taxon>Empedobacter</taxon>
    </lineage>
</organism>
<reference evidence="1" key="2">
    <citation type="journal article" date="2022" name="Sci. Total Environ.">
        <title>Prevalence, transmission, and molecular epidemiology of tet(X)-positive bacteria among humans, animals, and environmental niches in China: An epidemiological, and genomic-based study.</title>
        <authorList>
            <person name="Dong N."/>
            <person name="Zeng Y."/>
            <person name="Cai C."/>
            <person name="Sun C."/>
            <person name="Lu J."/>
            <person name="Liu C."/>
            <person name="Zhou H."/>
            <person name="Sun Q."/>
            <person name="Shu L."/>
            <person name="Wang H."/>
            <person name="Wang Y."/>
            <person name="Wang S."/>
            <person name="Wu C."/>
            <person name="Chan E.W."/>
            <person name="Chen G."/>
            <person name="Shen Z."/>
            <person name="Chen S."/>
            <person name="Zhang R."/>
        </authorList>
    </citation>
    <scope>NUCLEOTIDE SEQUENCE</scope>
    <source>
        <strain evidence="1">210</strain>
    </source>
</reference>
<dbReference type="RefSeq" id="WP_286486362.1">
    <property type="nucleotide sequence ID" value="NZ_JACALR010000005.1"/>
</dbReference>